<dbReference type="RefSeq" id="WP_144932300.1">
    <property type="nucleotide sequence ID" value="NZ_JBHTIU010000008.1"/>
</dbReference>
<gene>
    <name evidence="1" type="ORF">ACFQ03_02975</name>
</gene>
<evidence type="ECO:0008006" key="3">
    <source>
        <dbReference type="Google" id="ProtNLM"/>
    </source>
</evidence>
<proteinExistence type="predicted"/>
<organism evidence="1 2">
    <name type="scientific">Paenibacillus residui</name>
    <dbReference type="NCBI Taxonomy" id="629724"/>
    <lineage>
        <taxon>Bacteria</taxon>
        <taxon>Bacillati</taxon>
        <taxon>Bacillota</taxon>
        <taxon>Bacilli</taxon>
        <taxon>Bacillales</taxon>
        <taxon>Paenibacillaceae</taxon>
        <taxon>Paenibacillus</taxon>
    </lineage>
</organism>
<name>A0ABW3D760_9BACL</name>
<protein>
    <recommendedName>
        <fullName evidence="3">Rubredoxin-like domain-containing protein</fullName>
    </recommendedName>
</protein>
<dbReference type="EMBL" id="JBHTIU010000008">
    <property type="protein sequence ID" value="MFD0868099.1"/>
    <property type="molecule type" value="Genomic_DNA"/>
</dbReference>
<sequence>MSYYCPVCNGLETAEWSCPLCGKTAEDFGRFNDYLGPYSPYRPIEDLSLTNGFADVANHCCVHVFHCEHCSHSFYAFLPERPAGT</sequence>
<evidence type="ECO:0000313" key="1">
    <source>
        <dbReference type="EMBL" id="MFD0868099.1"/>
    </source>
</evidence>
<evidence type="ECO:0000313" key="2">
    <source>
        <dbReference type="Proteomes" id="UP001597120"/>
    </source>
</evidence>
<accession>A0ABW3D760</accession>
<keyword evidence="2" id="KW-1185">Reference proteome</keyword>
<reference evidence="2" key="1">
    <citation type="journal article" date="2019" name="Int. J. Syst. Evol. Microbiol.">
        <title>The Global Catalogue of Microorganisms (GCM) 10K type strain sequencing project: providing services to taxonomists for standard genome sequencing and annotation.</title>
        <authorList>
            <consortium name="The Broad Institute Genomics Platform"/>
            <consortium name="The Broad Institute Genome Sequencing Center for Infectious Disease"/>
            <person name="Wu L."/>
            <person name="Ma J."/>
        </authorList>
    </citation>
    <scope>NUCLEOTIDE SEQUENCE [LARGE SCALE GENOMIC DNA]</scope>
    <source>
        <strain evidence="2">CCUG 57263</strain>
    </source>
</reference>
<dbReference type="Proteomes" id="UP001597120">
    <property type="component" value="Unassembled WGS sequence"/>
</dbReference>
<comment type="caution">
    <text evidence="1">The sequence shown here is derived from an EMBL/GenBank/DDBJ whole genome shotgun (WGS) entry which is preliminary data.</text>
</comment>